<sequence>MPMLTKQSPDELVGFMTMLEYTNGYEHTSDQEVVNDAVQHKYTDRVDRWNARKGHNCLFIGEWSFATASNKCTATIAPCSTRLFKSSSRCTKKKKGVEHYGKWKATGTRIPM</sequence>
<name>A0ACC0WME3_9STRA</name>
<dbReference type="EMBL" id="CM047591">
    <property type="protein sequence ID" value="KAI9918906.1"/>
    <property type="molecule type" value="Genomic_DNA"/>
</dbReference>
<protein>
    <submittedName>
        <fullName evidence="1">Uncharacterized protein</fullName>
    </submittedName>
</protein>
<evidence type="ECO:0000313" key="1">
    <source>
        <dbReference type="EMBL" id="KAI9918906.1"/>
    </source>
</evidence>
<reference evidence="1 2" key="1">
    <citation type="journal article" date="2022" name="bioRxiv">
        <title>The genome of the oomycete Peronosclerospora sorghi, a cosmopolitan pathogen of maize and sorghum, is inflated with dispersed pseudogenes.</title>
        <authorList>
            <person name="Fletcher K."/>
            <person name="Martin F."/>
            <person name="Isakeit T."/>
            <person name="Cavanaugh K."/>
            <person name="Magill C."/>
            <person name="Michelmore R."/>
        </authorList>
    </citation>
    <scope>NUCLEOTIDE SEQUENCE [LARGE SCALE GENOMIC DNA]</scope>
    <source>
        <strain evidence="1">P6</strain>
    </source>
</reference>
<organism evidence="1 2">
    <name type="scientific">Peronosclerospora sorghi</name>
    <dbReference type="NCBI Taxonomy" id="230839"/>
    <lineage>
        <taxon>Eukaryota</taxon>
        <taxon>Sar</taxon>
        <taxon>Stramenopiles</taxon>
        <taxon>Oomycota</taxon>
        <taxon>Peronosporomycetes</taxon>
        <taxon>Peronosporales</taxon>
        <taxon>Peronosporaceae</taxon>
        <taxon>Peronosclerospora</taxon>
    </lineage>
</organism>
<gene>
    <name evidence="1" type="ORF">PsorP6_011415</name>
</gene>
<keyword evidence="2" id="KW-1185">Reference proteome</keyword>
<accession>A0ACC0WME3</accession>
<dbReference type="Proteomes" id="UP001163321">
    <property type="component" value="Chromosome 12"/>
</dbReference>
<comment type="caution">
    <text evidence="1">The sequence shown here is derived from an EMBL/GenBank/DDBJ whole genome shotgun (WGS) entry which is preliminary data.</text>
</comment>
<proteinExistence type="predicted"/>
<evidence type="ECO:0000313" key="2">
    <source>
        <dbReference type="Proteomes" id="UP001163321"/>
    </source>
</evidence>